<dbReference type="Proteomes" id="UP000499080">
    <property type="component" value="Unassembled WGS sequence"/>
</dbReference>
<dbReference type="AlphaFoldDB" id="A0A4Y2KQC0"/>
<protein>
    <recommendedName>
        <fullName evidence="3">Transposon Ty3-I Gag-Pol polyprotein</fullName>
    </recommendedName>
</protein>
<dbReference type="Gene3D" id="3.30.70.270">
    <property type="match status" value="1"/>
</dbReference>
<accession>A0A4Y2KQC0</accession>
<keyword evidence="2" id="KW-1185">Reference proteome</keyword>
<dbReference type="EMBL" id="BGPR01004802">
    <property type="protein sequence ID" value="GBN03496.1"/>
    <property type="molecule type" value="Genomic_DNA"/>
</dbReference>
<dbReference type="GO" id="GO:0071897">
    <property type="term" value="P:DNA biosynthetic process"/>
    <property type="evidence" value="ECO:0007669"/>
    <property type="project" value="UniProtKB-ARBA"/>
</dbReference>
<dbReference type="PANTHER" id="PTHR33064:SF29">
    <property type="entry name" value="PEPTIDASE A2 DOMAIN-CONTAINING PROTEIN-RELATED"/>
    <property type="match status" value="1"/>
</dbReference>
<proteinExistence type="predicted"/>
<dbReference type="PANTHER" id="PTHR33064">
    <property type="entry name" value="POL PROTEIN"/>
    <property type="match status" value="1"/>
</dbReference>
<dbReference type="InterPro" id="IPR043502">
    <property type="entry name" value="DNA/RNA_pol_sf"/>
</dbReference>
<name>A0A4Y2KQC0_ARAVE</name>
<gene>
    <name evidence="1" type="ORF">AVEN_146138_1</name>
</gene>
<evidence type="ECO:0000313" key="1">
    <source>
        <dbReference type="EMBL" id="GBN03496.1"/>
    </source>
</evidence>
<dbReference type="OrthoDB" id="6433187at2759"/>
<evidence type="ECO:0000313" key="2">
    <source>
        <dbReference type="Proteomes" id="UP000499080"/>
    </source>
</evidence>
<sequence length="89" mass="10064">MLDLNIIEIGQSDYAPPMILVEAPGKEPLPCIDYKLVNANVRTQYFPLPNIEERVERVSAAKYITVIDIAKGYWQIPLSERAHDVAQPL</sequence>
<dbReference type="Gene3D" id="3.10.10.10">
    <property type="entry name" value="HIV Type 1 Reverse Transcriptase, subunit A, domain 1"/>
    <property type="match status" value="1"/>
</dbReference>
<organism evidence="1 2">
    <name type="scientific">Araneus ventricosus</name>
    <name type="common">Orbweaver spider</name>
    <name type="synonym">Epeira ventricosa</name>
    <dbReference type="NCBI Taxonomy" id="182803"/>
    <lineage>
        <taxon>Eukaryota</taxon>
        <taxon>Metazoa</taxon>
        <taxon>Ecdysozoa</taxon>
        <taxon>Arthropoda</taxon>
        <taxon>Chelicerata</taxon>
        <taxon>Arachnida</taxon>
        <taxon>Araneae</taxon>
        <taxon>Araneomorphae</taxon>
        <taxon>Entelegynae</taxon>
        <taxon>Araneoidea</taxon>
        <taxon>Araneidae</taxon>
        <taxon>Araneus</taxon>
    </lineage>
</organism>
<dbReference type="SUPFAM" id="SSF56672">
    <property type="entry name" value="DNA/RNA polymerases"/>
    <property type="match status" value="1"/>
</dbReference>
<reference evidence="1 2" key="1">
    <citation type="journal article" date="2019" name="Sci. Rep.">
        <title>Orb-weaving spider Araneus ventricosus genome elucidates the spidroin gene catalogue.</title>
        <authorList>
            <person name="Kono N."/>
            <person name="Nakamura H."/>
            <person name="Ohtoshi R."/>
            <person name="Moran D.A.P."/>
            <person name="Shinohara A."/>
            <person name="Yoshida Y."/>
            <person name="Fujiwara M."/>
            <person name="Mori M."/>
            <person name="Tomita M."/>
            <person name="Arakawa K."/>
        </authorList>
    </citation>
    <scope>NUCLEOTIDE SEQUENCE [LARGE SCALE GENOMIC DNA]</scope>
</reference>
<dbReference type="InterPro" id="IPR051320">
    <property type="entry name" value="Viral_Replic_Matur_Polypro"/>
</dbReference>
<evidence type="ECO:0008006" key="3">
    <source>
        <dbReference type="Google" id="ProtNLM"/>
    </source>
</evidence>
<dbReference type="InterPro" id="IPR043128">
    <property type="entry name" value="Rev_trsase/Diguanyl_cyclase"/>
</dbReference>
<comment type="caution">
    <text evidence="1">The sequence shown here is derived from an EMBL/GenBank/DDBJ whole genome shotgun (WGS) entry which is preliminary data.</text>
</comment>